<organism evidence="17">
    <name type="scientific">marine sediment metagenome</name>
    <dbReference type="NCBI Taxonomy" id="412755"/>
    <lineage>
        <taxon>unclassified sequences</taxon>
        <taxon>metagenomes</taxon>
        <taxon>ecological metagenomes</taxon>
    </lineage>
</organism>
<dbReference type="SUPFAM" id="SSF51621">
    <property type="entry name" value="Phosphoenolpyruvate/pyruvate domain"/>
    <property type="match status" value="1"/>
</dbReference>
<evidence type="ECO:0000256" key="7">
    <source>
        <dbReference type="ARBA" id="ARBA00022723"/>
    </source>
</evidence>
<evidence type="ECO:0000256" key="6">
    <source>
        <dbReference type="ARBA" id="ARBA00022679"/>
    </source>
</evidence>
<keyword evidence="11" id="KW-0460">Magnesium</keyword>
<evidence type="ECO:0000256" key="10">
    <source>
        <dbReference type="ARBA" id="ARBA00022840"/>
    </source>
</evidence>
<dbReference type="PANTHER" id="PTHR43030">
    <property type="entry name" value="PHOSPHOENOLPYRUVATE SYNTHASE"/>
    <property type="match status" value="1"/>
</dbReference>
<evidence type="ECO:0000256" key="5">
    <source>
        <dbReference type="ARBA" id="ARBA00011996"/>
    </source>
</evidence>
<dbReference type="Gene3D" id="3.50.30.10">
    <property type="entry name" value="Phosphohistidine domain"/>
    <property type="match status" value="1"/>
</dbReference>
<dbReference type="Pfam" id="PF02896">
    <property type="entry name" value="PEP-utilizers_C"/>
    <property type="match status" value="1"/>
</dbReference>
<dbReference type="AlphaFoldDB" id="A0A0F9N0F7"/>
<comment type="caution">
    <text evidence="17">The sequence shown here is derived from an EMBL/GenBank/DDBJ whole genome shotgun (WGS) entry which is preliminary data.</text>
</comment>
<dbReference type="NCBIfam" id="TIGR01418">
    <property type="entry name" value="PEP_synth"/>
    <property type="match status" value="1"/>
</dbReference>
<dbReference type="InterPro" id="IPR015813">
    <property type="entry name" value="Pyrv/PenolPyrv_kinase-like_dom"/>
</dbReference>
<dbReference type="InterPro" id="IPR002192">
    <property type="entry name" value="PPDK_AMP/ATP-bd"/>
</dbReference>
<dbReference type="InterPro" id="IPR006319">
    <property type="entry name" value="PEP_synth"/>
</dbReference>
<dbReference type="Gene3D" id="3.30.1490.20">
    <property type="entry name" value="ATP-grasp fold, A domain"/>
    <property type="match status" value="1"/>
</dbReference>
<evidence type="ECO:0000259" key="14">
    <source>
        <dbReference type="Pfam" id="PF00391"/>
    </source>
</evidence>
<comment type="catalytic activity">
    <reaction evidence="13">
        <text>pyruvate + ATP + H2O = phosphoenolpyruvate + AMP + phosphate + 2 H(+)</text>
        <dbReference type="Rhea" id="RHEA:11364"/>
        <dbReference type="ChEBI" id="CHEBI:15361"/>
        <dbReference type="ChEBI" id="CHEBI:15377"/>
        <dbReference type="ChEBI" id="CHEBI:15378"/>
        <dbReference type="ChEBI" id="CHEBI:30616"/>
        <dbReference type="ChEBI" id="CHEBI:43474"/>
        <dbReference type="ChEBI" id="CHEBI:58702"/>
        <dbReference type="ChEBI" id="CHEBI:456215"/>
        <dbReference type="EC" id="2.7.9.2"/>
    </reaction>
</comment>
<dbReference type="InterPro" id="IPR000121">
    <property type="entry name" value="PEP_util_C"/>
</dbReference>
<comment type="pathway">
    <text evidence="3">Carbohydrate biosynthesis; gluconeogenesis.</text>
</comment>
<dbReference type="Gene3D" id="3.20.20.60">
    <property type="entry name" value="Phosphoenolpyruvate-binding domains"/>
    <property type="match status" value="1"/>
</dbReference>
<reference evidence="17" key="1">
    <citation type="journal article" date="2015" name="Nature">
        <title>Complex archaea that bridge the gap between prokaryotes and eukaryotes.</title>
        <authorList>
            <person name="Spang A."/>
            <person name="Saw J.H."/>
            <person name="Jorgensen S.L."/>
            <person name="Zaremba-Niedzwiedzka K."/>
            <person name="Martijn J."/>
            <person name="Lind A.E."/>
            <person name="van Eijk R."/>
            <person name="Schleper C."/>
            <person name="Guy L."/>
            <person name="Ettema T.J."/>
        </authorList>
    </citation>
    <scope>NUCLEOTIDE SEQUENCE</scope>
</reference>
<dbReference type="UniPathway" id="UPA00138"/>
<dbReference type="EC" id="2.7.9.2" evidence="5"/>
<proteinExistence type="inferred from homology"/>
<evidence type="ECO:0000256" key="8">
    <source>
        <dbReference type="ARBA" id="ARBA00022741"/>
    </source>
</evidence>
<dbReference type="GO" id="GO:0005524">
    <property type="term" value="F:ATP binding"/>
    <property type="evidence" value="ECO:0007669"/>
    <property type="project" value="UniProtKB-KW"/>
</dbReference>
<comment type="cofactor">
    <cofactor evidence="1">
        <name>Mg(2+)</name>
        <dbReference type="ChEBI" id="CHEBI:18420"/>
    </cofactor>
</comment>
<comment type="similarity">
    <text evidence="4">Belongs to the PEP-utilizing enzyme family.</text>
</comment>
<evidence type="ECO:0000256" key="9">
    <source>
        <dbReference type="ARBA" id="ARBA00022777"/>
    </source>
</evidence>
<sequence length="972" mass="110538">MDDYRYIRFFIDLRVNDVQLVGGKNASLGELLSFGIPVPLGFAVTAKAFDYVLDTNYYTIKEKKVSLRTLIAQDIKNISKELQKEDIKSVEKVDKICANIRYIIEQAKIPDSLAEEILDAYNKILERSGEGETFAIRSSATAEDLPDASFAGQQDTHLNISGEKQILEYILKDMASVFTTRATMYRERTGFDHFSVKLSVGVQFMAGGLKGVKSSGVMFTEDPDSGNPNVIVIRGTWGLGELIVQGIEKGDEFLIFKHDPRKLRIIRKELVKKEKMMVFSKGTENIGTEVILVPKEKQMKFSLSTEEVLLLAEYAQKIREHYGKRMDIEWAVGQNGKVYIVQARPETVHSLKGDTEEIFYLLENPEKLIESGHLVENSGIAIGRRIGFGKVKVIESIIDAHLLNEGDILITEETNPDWTSYMQNLGGVITERGGPTCHAAIVSRELNISSIVGADNIVQVMKEHLRDGLEYCTIDCSQGEPRIWLKAVEYDFDTIEFAKLPKTKTKVLVNLGIPKGALSSGKYPDGTGLARLEFIINDEIQIHPNALIDFEALIMRYDILLEQRRRIEHIKKSDLYPKDPFNKEIRKLKETLDKIRKFTIGYDDKEEFYVEKLAEGIATIAAGVWKKLPDGTEAECVVRLSDFKTNEYANLIGGWIYEGEENNPMLGFRGCSRYVDDDFQNAFILELRAIAKARSWGLTNIIPMLPFCRSPEEACKIEEIMMSEGLIRGQDGLKVYVMAEIPSNIICADIFCEYFEGFSIGSNDLTQLTYGVGRDNEKMIPLMNSFNYNTNSEAIRRSVSHLIKVAHENNRKVGICGQAPSDDPDFLRFLVREGIDSISLNFDTYARGRINTWRTEIIEEKLEGHDEEKSQSYKFLHECDNLIEKIRVSRGKLRNMVRKQGKKVDNKLLESSKENNDIFNSIQKISYDFVNEINIGEVNNFNNLFHNYESQIKEFGKKIPNLIREIRKFGIY</sequence>
<feature type="domain" description="Pyruvate phosphate dikinase AMP/ATP-binding" evidence="15">
    <location>
        <begin position="19"/>
        <end position="352"/>
    </location>
</feature>
<dbReference type="Pfam" id="PF01326">
    <property type="entry name" value="PPDK_N"/>
    <property type="match status" value="1"/>
</dbReference>
<evidence type="ECO:0000259" key="16">
    <source>
        <dbReference type="Pfam" id="PF02896"/>
    </source>
</evidence>
<dbReference type="InterPro" id="IPR036637">
    <property type="entry name" value="Phosphohistidine_dom_sf"/>
</dbReference>
<evidence type="ECO:0000256" key="4">
    <source>
        <dbReference type="ARBA" id="ARBA00007837"/>
    </source>
</evidence>
<dbReference type="NCBIfam" id="NF005057">
    <property type="entry name" value="PRK06464.1"/>
    <property type="match status" value="1"/>
</dbReference>
<gene>
    <name evidence="17" type="ORF">LCGC14_1026550</name>
</gene>
<dbReference type="InterPro" id="IPR013815">
    <property type="entry name" value="ATP_grasp_subdomain_1"/>
</dbReference>
<keyword evidence="6" id="KW-0808">Transferase</keyword>
<evidence type="ECO:0000256" key="2">
    <source>
        <dbReference type="ARBA" id="ARBA00002988"/>
    </source>
</evidence>
<evidence type="ECO:0000313" key="17">
    <source>
        <dbReference type="EMBL" id="KKN11434.1"/>
    </source>
</evidence>
<keyword evidence="10" id="KW-0067">ATP-binding</keyword>
<dbReference type="InterPro" id="IPR040442">
    <property type="entry name" value="Pyrv_kinase-like_dom_sf"/>
</dbReference>
<dbReference type="GO" id="GO:0006094">
    <property type="term" value="P:gluconeogenesis"/>
    <property type="evidence" value="ECO:0007669"/>
    <property type="project" value="UniProtKB-UniPathway"/>
</dbReference>
<dbReference type="InterPro" id="IPR023151">
    <property type="entry name" value="PEP_util_CS"/>
</dbReference>
<evidence type="ECO:0000256" key="1">
    <source>
        <dbReference type="ARBA" id="ARBA00001946"/>
    </source>
</evidence>
<accession>A0A0F9N0F7</accession>
<keyword evidence="8" id="KW-0547">Nucleotide-binding</keyword>
<feature type="domain" description="PEP-utilising enzyme mobile" evidence="14">
    <location>
        <begin position="404"/>
        <end position="479"/>
    </location>
</feature>
<evidence type="ECO:0000256" key="13">
    <source>
        <dbReference type="ARBA" id="ARBA00047700"/>
    </source>
</evidence>
<keyword evidence="9" id="KW-0418">Kinase</keyword>
<evidence type="ECO:0000256" key="11">
    <source>
        <dbReference type="ARBA" id="ARBA00022842"/>
    </source>
</evidence>
<comment type="function">
    <text evidence="2">Catalyzes the phosphorylation of pyruvate to phosphoenolpyruvate.</text>
</comment>
<evidence type="ECO:0000256" key="3">
    <source>
        <dbReference type="ARBA" id="ARBA00004742"/>
    </source>
</evidence>
<dbReference type="PROSITE" id="PS00370">
    <property type="entry name" value="PEP_ENZYMES_PHOS_SITE"/>
    <property type="match status" value="1"/>
</dbReference>
<dbReference type="SUPFAM" id="SSF52009">
    <property type="entry name" value="Phosphohistidine domain"/>
    <property type="match status" value="1"/>
</dbReference>
<evidence type="ECO:0000256" key="12">
    <source>
        <dbReference type="ARBA" id="ARBA00033470"/>
    </source>
</evidence>
<evidence type="ECO:0000259" key="15">
    <source>
        <dbReference type="Pfam" id="PF01326"/>
    </source>
</evidence>
<dbReference type="Pfam" id="PF00391">
    <property type="entry name" value="PEP-utilizers"/>
    <property type="match status" value="1"/>
</dbReference>
<dbReference type="InterPro" id="IPR018274">
    <property type="entry name" value="PEP_util_AS"/>
</dbReference>
<keyword evidence="7" id="KW-0479">Metal-binding</keyword>
<name>A0A0F9N0F7_9ZZZZ</name>
<dbReference type="FunFam" id="3.30.1490.20:FF:000010">
    <property type="entry name" value="Phosphoenolpyruvate synthase"/>
    <property type="match status" value="1"/>
</dbReference>
<dbReference type="GO" id="GO:0008986">
    <property type="term" value="F:pyruvate, water dikinase activity"/>
    <property type="evidence" value="ECO:0007669"/>
    <property type="project" value="UniProtKB-EC"/>
</dbReference>
<dbReference type="PANTHER" id="PTHR43030:SF1">
    <property type="entry name" value="PHOSPHOENOLPYRUVATE SYNTHASE"/>
    <property type="match status" value="1"/>
</dbReference>
<protein>
    <recommendedName>
        <fullName evidence="5">pyruvate, water dikinase</fullName>
        <ecNumber evidence="5">2.7.9.2</ecNumber>
    </recommendedName>
    <alternativeName>
        <fullName evidence="12">Pyruvate, water dikinase</fullName>
    </alternativeName>
</protein>
<dbReference type="Gene3D" id="3.30.470.20">
    <property type="entry name" value="ATP-grasp fold, B domain"/>
    <property type="match status" value="1"/>
</dbReference>
<dbReference type="GO" id="GO:0046872">
    <property type="term" value="F:metal ion binding"/>
    <property type="evidence" value="ECO:0007669"/>
    <property type="project" value="UniProtKB-KW"/>
</dbReference>
<dbReference type="PROSITE" id="PS00742">
    <property type="entry name" value="PEP_ENZYMES_2"/>
    <property type="match status" value="1"/>
</dbReference>
<feature type="domain" description="PEP-utilising enzyme C-terminal" evidence="16">
    <location>
        <begin position="495"/>
        <end position="847"/>
    </location>
</feature>
<dbReference type="SUPFAM" id="SSF56059">
    <property type="entry name" value="Glutathione synthetase ATP-binding domain-like"/>
    <property type="match status" value="1"/>
</dbReference>
<dbReference type="EMBL" id="LAZR01004137">
    <property type="protein sequence ID" value="KKN11434.1"/>
    <property type="molecule type" value="Genomic_DNA"/>
</dbReference>
<dbReference type="InterPro" id="IPR008279">
    <property type="entry name" value="PEP-util_enz_mobile_dom"/>
</dbReference>